<proteinExistence type="predicted"/>
<dbReference type="InterPro" id="IPR016181">
    <property type="entry name" value="Acyl_CoA_acyltransferase"/>
</dbReference>
<reference evidence="2" key="1">
    <citation type="submission" date="2020-05" db="EMBL/GenBank/DDBJ databases">
        <authorList>
            <person name="Chiriac C."/>
            <person name="Salcher M."/>
            <person name="Ghai R."/>
            <person name="Kavagutti S V."/>
        </authorList>
    </citation>
    <scope>NUCLEOTIDE SEQUENCE</scope>
</reference>
<dbReference type="AlphaFoldDB" id="A0A6J6E4W1"/>
<dbReference type="SUPFAM" id="SSF55729">
    <property type="entry name" value="Acyl-CoA N-acyltransferases (Nat)"/>
    <property type="match status" value="1"/>
</dbReference>
<evidence type="ECO:0000313" key="2">
    <source>
        <dbReference type="EMBL" id="CAB4571422.1"/>
    </source>
</evidence>
<gene>
    <name evidence="2" type="ORF">UFOPK1493_02421</name>
</gene>
<evidence type="ECO:0000259" key="1">
    <source>
        <dbReference type="PROSITE" id="PS51186"/>
    </source>
</evidence>
<sequence length="137" mass="14588">MNQVGSLYFRAYPPGDACTTEAEAIADVAASYHGEYGAYLHEASPVIVHDGELVASVMTVQQAPWDDTPDCPFIIELFTAPGYRRAGLATVLLAAAASAVMTTDPLIALRVDASNTAAITLYERLGFRPWHESSAGV</sequence>
<organism evidence="2">
    <name type="scientific">freshwater metagenome</name>
    <dbReference type="NCBI Taxonomy" id="449393"/>
    <lineage>
        <taxon>unclassified sequences</taxon>
        <taxon>metagenomes</taxon>
        <taxon>ecological metagenomes</taxon>
    </lineage>
</organism>
<name>A0A6J6E4W1_9ZZZZ</name>
<dbReference type="Gene3D" id="3.40.630.30">
    <property type="match status" value="1"/>
</dbReference>
<accession>A0A6J6E4W1</accession>
<feature type="domain" description="N-acetyltransferase" evidence="1">
    <location>
        <begin position="1"/>
        <end position="137"/>
    </location>
</feature>
<dbReference type="GO" id="GO:0016747">
    <property type="term" value="F:acyltransferase activity, transferring groups other than amino-acyl groups"/>
    <property type="evidence" value="ECO:0007669"/>
    <property type="project" value="InterPro"/>
</dbReference>
<dbReference type="EMBL" id="CAEZSR010000098">
    <property type="protein sequence ID" value="CAB4571422.1"/>
    <property type="molecule type" value="Genomic_DNA"/>
</dbReference>
<protein>
    <submittedName>
        <fullName evidence="2">Unannotated protein</fullName>
    </submittedName>
</protein>
<dbReference type="PROSITE" id="PS51186">
    <property type="entry name" value="GNAT"/>
    <property type="match status" value="1"/>
</dbReference>
<dbReference type="InterPro" id="IPR000182">
    <property type="entry name" value="GNAT_dom"/>
</dbReference>
<dbReference type="Pfam" id="PF00583">
    <property type="entry name" value="Acetyltransf_1"/>
    <property type="match status" value="1"/>
</dbReference>